<organism evidence="3 4">
    <name type="scientific">Parascaris univalens</name>
    <name type="common">Nematode worm</name>
    <dbReference type="NCBI Taxonomy" id="6257"/>
    <lineage>
        <taxon>Eukaryota</taxon>
        <taxon>Metazoa</taxon>
        <taxon>Ecdysozoa</taxon>
        <taxon>Nematoda</taxon>
        <taxon>Chromadorea</taxon>
        <taxon>Rhabditida</taxon>
        <taxon>Spirurina</taxon>
        <taxon>Ascaridomorpha</taxon>
        <taxon>Ascaridoidea</taxon>
        <taxon>Ascarididae</taxon>
        <taxon>Parascaris</taxon>
    </lineage>
</organism>
<keyword evidence="3" id="KW-1185">Reference proteome</keyword>
<dbReference type="GO" id="GO:0006508">
    <property type="term" value="P:proteolysis"/>
    <property type="evidence" value="ECO:0007669"/>
    <property type="project" value="InterPro"/>
</dbReference>
<dbReference type="InterPro" id="IPR001375">
    <property type="entry name" value="Peptidase_S9_cat"/>
</dbReference>
<evidence type="ECO:0000313" key="3">
    <source>
        <dbReference type="Proteomes" id="UP000887569"/>
    </source>
</evidence>
<evidence type="ECO:0000313" key="4">
    <source>
        <dbReference type="WBParaSite" id="PgR007_g201_t01"/>
    </source>
</evidence>
<sequence length="154" mass="17182">MLYNLIDDVNFTIKNGIAKRSQIAIIGGSYDNYAALIGMTLTPNVFACGVDVVGSGREFLRSRSALFFADGVRKPVIILQGANDPRLGRNESDQFVAALKVNNIPITYILYPDEGHGLRKQENALAQAGFAEKYPQRIRRVQYQATQFKCYGRF</sequence>
<dbReference type="Pfam" id="PF00326">
    <property type="entry name" value="Peptidase_S9"/>
    <property type="match status" value="1"/>
</dbReference>
<evidence type="ECO:0000259" key="2">
    <source>
        <dbReference type="Pfam" id="PF00326"/>
    </source>
</evidence>
<dbReference type="AlphaFoldDB" id="A0A915AH56"/>
<protein>
    <submittedName>
        <fullName evidence="4">Peptidase S9 prolyl oligopeptidase catalytic domain-containing protein</fullName>
    </submittedName>
</protein>
<evidence type="ECO:0000256" key="1">
    <source>
        <dbReference type="ARBA" id="ARBA00022801"/>
    </source>
</evidence>
<name>A0A915AH56_PARUN</name>
<proteinExistence type="predicted"/>
<dbReference type="Gene3D" id="3.40.50.1820">
    <property type="entry name" value="alpha/beta hydrolase"/>
    <property type="match status" value="1"/>
</dbReference>
<dbReference type="Proteomes" id="UP000887569">
    <property type="component" value="Unplaced"/>
</dbReference>
<dbReference type="PANTHER" id="PTHR42776:SF27">
    <property type="entry name" value="DIPEPTIDYL PEPTIDASE FAMILY MEMBER 6"/>
    <property type="match status" value="1"/>
</dbReference>
<dbReference type="PANTHER" id="PTHR42776">
    <property type="entry name" value="SERINE PEPTIDASE S9 FAMILY MEMBER"/>
    <property type="match status" value="1"/>
</dbReference>
<accession>A0A915AH56</accession>
<reference evidence="4" key="1">
    <citation type="submission" date="2022-11" db="UniProtKB">
        <authorList>
            <consortium name="WormBaseParasite"/>
        </authorList>
    </citation>
    <scope>IDENTIFICATION</scope>
</reference>
<dbReference type="SUPFAM" id="SSF53474">
    <property type="entry name" value="alpha/beta-Hydrolases"/>
    <property type="match status" value="1"/>
</dbReference>
<keyword evidence="1" id="KW-0378">Hydrolase</keyword>
<dbReference type="GO" id="GO:0004252">
    <property type="term" value="F:serine-type endopeptidase activity"/>
    <property type="evidence" value="ECO:0007669"/>
    <property type="project" value="TreeGrafter"/>
</dbReference>
<dbReference type="InterPro" id="IPR029058">
    <property type="entry name" value="AB_hydrolase_fold"/>
</dbReference>
<feature type="domain" description="Peptidase S9 prolyl oligopeptidase catalytic" evidence="2">
    <location>
        <begin position="60"/>
        <end position="125"/>
    </location>
</feature>
<dbReference type="WBParaSite" id="PgR007_g201_t01">
    <property type="protein sequence ID" value="PgR007_g201_t01"/>
    <property type="gene ID" value="PgR007_g201"/>
</dbReference>